<accession>A0A5N6IST1</accession>
<evidence type="ECO:0000313" key="2">
    <source>
        <dbReference type="Proteomes" id="UP000326289"/>
    </source>
</evidence>
<sequence>MAYITSNRPFRGAFLQFPKSPPQSTLAKGFPHVEIIHVPTTSTSMQPLPAEAIYNACLYVVVFA</sequence>
<proteinExistence type="predicted"/>
<dbReference type="AlphaFoldDB" id="A0A5N6IST1"/>
<organism evidence="1 2">
    <name type="scientific">Aspergillus minisclerotigenes</name>
    <dbReference type="NCBI Taxonomy" id="656917"/>
    <lineage>
        <taxon>Eukaryota</taxon>
        <taxon>Fungi</taxon>
        <taxon>Dikarya</taxon>
        <taxon>Ascomycota</taxon>
        <taxon>Pezizomycotina</taxon>
        <taxon>Eurotiomycetes</taxon>
        <taxon>Eurotiomycetidae</taxon>
        <taxon>Eurotiales</taxon>
        <taxon>Aspergillaceae</taxon>
        <taxon>Aspergillus</taxon>
        <taxon>Aspergillus subgen. Circumdati</taxon>
    </lineage>
</organism>
<keyword evidence="2" id="KW-1185">Reference proteome</keyword>
<gene>
    <name evidence="1" type="ORF">BDV30DRAFT_217485</name>
</gene>
<reference evidence="1 2" key="1">
    <citation type="submission" date="2019-04" db="EMBL/GenBank/DDBJ databases">
        <title>Fungal friends and foes A comparative genomics study of 23 Aspergillus species from section Flavi.</title>
        <authorList>
            <consortium name="DOE Joint Genome Institute"/>
            <person name="Kjaerbolling I."/>
            <person name="Vesth T.C."/>
            <person name="Frisvad J.C."/>
            <person name="Nybo J.L."/>
            <person name="Theobald S."/>
            <person name="Kildgaard S."/>
            <person name="Petersen T.I."/>
            <person name="Kuo A."/>
            <person name="Sato A."/>
            <person name="Lyhne E.K."/>
            <person name="Kogle M.E."/>
            <person name="Wiebenga A."/>
            <person name="Kun R.S."/>
            <person name="Lubbers R.J."/>
            <person name="Makela M.R."/>
            <person name="Barry K."/>
            <person name="Chovatia M."/>
            <person name="Clum A."/>
            <person name="Daum C."/>
            <person name="Haridas S."/>
            <person name="He G."/>
            <person name="LaButti K."/>
            <person name="Lipzen A."/>
            <person name="Mondo S."/>
            <person name="Pangilinan J."/>
            <person name="Riley R."/>
            <person name="Salamov A."/>
            <person name="Simmons B.A."/>
            <person name="Magnuson J.K."/>
            <person name="Henrissat B."/>
            <person name="Mortensen U.H."/>
            <person name="Larsen T.O."/>
            <person name="De vries R.P."/>
            <person name="Grigoriev I.V."/>
            <person name="Machida M."/>
            <person name="Baker S.E."/>
            <person name="Andersen M.R."/>
        </authorList>
    </citation>
    <scope>NUCLEOTIDE SEQUENCE [LARGE SCALE GENOMIC DNA]</scope>
    <source>
        <strain evidence="1 2">CBS 117635</strain>
    </source>
</reference>
<evidence type="ECO:0000313" key="1">
    <source>
        <dbReference type="EMBL" id="KAB8268949.1"/>
    </source>
</evidence>
<dbReference type="Proteomes" id="UP000326289">
    <property type="component" value="Unassembled WGS sequence"/>
</dbReference>
<dbReference type="EMBL" id="ML732856">
    <property type="protein sequence ID" value="KAB8268949.1"/>
    <property type="molecule type" value="Genomic_DNA"/>
</dbReference>
<name>A0A5N6IST1_9EURO</name>
<protein>
    <submittedName>
        <fullName evidence="1">Uncharacterized protein</fullName>
    </submittedName>
</protein>